<dbReference type="OrthoDB" id="7827681at2759"/>
<comment type="subcellular location">
    <subcellularLocation>
        <location evidence="1">Membrane</location>
    </subcellularLocation>
</comment>
<keyword evidence="3" id="KW-0813">Transport</keyword>
<evidence type="ECO:0000256" key="4">
    <source>
        <dbReference type="ARBA" id="ARBA00022452"/>
    </source>
</evidence>
<dbReference type="GO" id="GO:0008308">
    <property type="term" value="F:voltage-gated monoatomic anion channel activity"/>
    <property type="evidence" value="ECO:0007669"/>
    <property type="project" value="InterPro"/>
</dbReference>
<keyword evidence="6" id="KW-0406">Ion transport</keyword>
<evidence type="ECO:0000256" key="5">
    <source>
        <dbReference type="ARBA" id="ARBA00022692"/>
    </source>
</evidence>
<dbReference type="GO" id="GO:0009617">
    <property type="term" value="P:response to bacterium"/>
    <property type="evidence" value="ECO:0007669"/>
    <property type="project" value="UniProtKB-ARBA"/>
</dbReference>
<dbReference type="PANTHER" id="PTHR11743:SF61">
    <property type="entry name" value="MITOCHONDRIAL OUTER MEMBRANE PROTEIN PORIN 2-LIKE"/>
    <property type="match status" value="1"/>
</dbReference>
<dbReference type="CDD" id="cd07306">
    <property type="entry name" value="Porin3_VDAC"/>
    <property type="match status" value="1"/>
</dbReference>
<dbReference type="GO" id="GO:0015288">
    <property type="term" value="F:porin activity"/>
    <property type="evidence" value="ECO:0007669"/>
    <property type="project" value="UniProtKB-KW"/>
</dbReference>
<dbReference type="RefSeq" id="XP_022719277.1">
    <property type="nucleotide sequence ID" value="XM_022863542.1"/>
</dbReference>
<evidence type="ECO:0000256" key="3">
    <source>
        <dbReference type="ARBA" id="ARBA00022448"/>
    </source>
</evidence>
<protein>
    <submittedName>
        <fullName evidence="10">Mitochondrial outer membrane protein porin 2-like isoform X1</fullName>
    </submittedName>
</protein>
<evidence type="ECO:0000256" key="2">
    <source>
        <dbReference type="ARBA" id="ARBA00009624"/>
    </source>
</evidence>
<evidence type="ECO:0000256" key="6">
    <source>
        <dbReference type="ARBA" id="ARBA00023065"/>
    </source>
</evidence>
<dbReference type="Proteomes" id="UP000515121">
    <property type="component" value="Unplaced"/>
</dbReference>
<dbReference type="InterPro" id="IPR023614">
    <property type="entry name" value="Porin_dom_sf"/>
</dbReference>
<keyword evidence="7" id="KW-0626">Porin</keyword>
<dbReference type="InterPro" id="IPR027246">
    <property type="entry name" value="Porin_Euk/Tom40"/>
</dbReference>
<dbReference type="GO" id="GO:0005741">
    <property type="term" value="C:mitochondrial outer membrane"/>
    <property type="evidence" value="ECO:0007669"/>
    <property type="project" value="InterPro"/>
</dbReference>
<keyword evidence="4" id="KW-1134">Transmembrane beta strand</keyword>
<keyword evidence="9" id="KW-1185">Reference proteome</keyword>
<organism evidence="9 10">
    <name type="scientific">Durio zibethinus</name>
    <name type="common">Durian</name>
    <dbReference type="NCBI Taxonomy" id="66656"/>
    <lineage>
        <taxon>Eukaryota</taxon>
        <taxon>Viridiplantae</taxon>
        <taxon>Streptophyta</taxon>
        <taxon>Embryophyta</taxon>
        <taxon>Tracheophyta</taxon>
        <taxon>Spermatophyta</taxon>
        <taxon>Magnoliopsida</taxon>
        <taxon>eudicotyledons</taxon>
        <taxon>Gunneridae</taxon>
        <taxon>Pentapetalae</taxon>
        <taxon>rosids</taxon>
        <taxon>malvids</taxon>
        <taxon>Malvales</taxon>
        <taxon>Malvaceae</taxon>
        <taxon>Helicteroideae</taxon>
        <taxon>Durio</taxon>
    </lineage>
</organism>
<dbReference type="PANTHER" id="PTHR11743">
    <property type="entry name" value="VOLTAGE-DEPENDENT ANION-SELECTIVE CHANNEL"/>
    <property type="match status" value="1"/>
</dbReference>
<evidence type="ECO:0000256" key="1">
    <source>
        <dbReference type="ARBA" id="ARBA00004370"/>
    </source>
</evidence>
<proteinExistence type="inferred from homology"/>
<dbReference type="KEGG" id="dzi:111277221"/>
<keyword evidence="5" id="KW-0812">Transmembrane</keyword>
<dbReference type="Pfam" id="PF01459">
    <property type="entry name" value="Porin_3"/>
    <property type="match status" value="1"/>
</dbReference>
<dbReference type="GeneID" id="111277221"/>
<dbReference type="GO" id="GO:0046930">
    <property type="term" value="C:pore complex"/>
    <property type="evidence" value="ECO:0007669"/>
    <property type="project" value="UniProtKB-KW"/>
</dbReference>
<accession>A0A6P5WUE4</accession>
<evidence type="ECO:0000313" key="9">
    <source>
        <dbReference type="Proteomes" id="UP000515121"/>
    </source>
</evidence>
<comment type="similarity">
    <text evidence="2">Belongs to the eukaryotic mitochondrial porin (TC 1.B.8.1) family.</text>
</comment>
<sequence length="318" mass="34246">MSKGPELFSDFGKEAKDLLDKDYTSDQKFTISSFSYTGVALVSNLVNKGGLSSGDVAVQYKHKNAVVDVKLDTESNILTTFTITDLLPSAKTVASVKLPDYNSGKLEVQYFHEHAALTTAVGIKKSPSVDFSATMGTPSIAFGAEASYMASSGEFTKYNAGVNVTKPDSNASVILADKGDSLRVSYLHHLNQLNGGALVGEIARKFSTNENTLTVGCSYLVDPHTLVKAKLNNHGNLGALVQHELRPKSFLTISGAFNTKALEKTPKFAGVALQSNWSALAGLQSLFHNSDRSGIAASRDFVFCCYCSCRYFFLFSVK</sequence>
<reference evidence="10" key="1">
    <citation type="submission" date="2025-08" db="UniProtKB">
        <authorList>
            <consortium name="RefSeq"/>
        </authorList>
    </citation>
    <scope>IDENTIFICATION</scope>
    <source>
        <tissue evidence="10">Fruit stalk</tissue>
    </source>
</reference>
<evidence type="ECO:0000313" key="10">
    <source>
        <dbReference type="RefSeq" id="XP_022719277.1"/>
    </source>
</evidence>
<keyword evidence="8" id="KW-0472">Membrane</keyword>
<dbReference type="PROSITE" id="PS00558">
    <property type="entry name" value="EUKARYOTIC_PORIN"/>
    <property type="match status" value="1"/>
</dbReference>
<name>A0A6P5WUE4_DURZI</name>
<dbReference type="AlphaFoldDB" id="A0A6P5WUE4"/>
<dbReference type="Gene3D" id="2.40.160.10">
    <property type="entry name" value="Porin"/>
    <property type="match status" value="1"/>
</dbReference>
<dbReference type="FunFam" id="2.40.160.10:FF:000003">
    <property type="entry name" value="Outer mitochondrial membrane protein porin"/>
    <property type="match status" value="1"/>
</dbReference>
<dbReference type="InterPro" id="IPR001925">
    <property type="entry name" value="Porin_Euk"/>
</dbReference>
<gene>
    <name evidence="10" type="primary">LOC111277221</name>
</gene>
<evidence type="ECO:0000256" key="8">
    <source>
        <dbReference type="ARBA" id="ARBA00023136"/>
    </source>
</evidence>
<evidence type="ECO:0000256" key="7">
    <source>
        <dbReference type="ARBA" id="ARBA00023114"/>
    </source>
</evidence>